<protein>
    <recommendedName>
        <fullName evidence="1">Flagella basal body P-ring formation protein FlgA</fullName>
    </recommendedName>
</protein>
<name>A0ABP7M6T8_9GAMM</name>
<comment type="similarity">
    <text evidence="1">Belongs to the FlgA family.</text>
</comment>
<dbReference type="NCBIfam" id="TIGR03170">
    <property type="entry name" value="flgA_cterm"/>
    <property type="match status" value="1"/>
</dbReference>
<dbReference type="InterPro" id="IPR039246">
    <property type="entry name" value="Flagellar_FlgA"/>
</dbReference>
<gene>
    <name evidence="3" type="ORF">GCM10022277_05050</name>
</gene>
<comment type="function">
    <text evidence="1">Involved in the assembly process of the P-ring formation. It may associate with FlgF on the rod constituting a structure essential for the P-ring assembly or may act as a modulator protein for the P-ring assembly.</text>
</comment>
<keyword evidence="4" id="KW-1185">Reference proteome</keyword>
<keyword evidence="1" id="KW-1005">Bacterial flagellum biogenesis</keyword>
<evidence type="ECO:0000256" key="1">
    <source>
        <dbReference type="RuleBase" id="RU362063"/>
    </source>
</evidence>
<evidence type="ECO:0000313" key="4">
    <source>
        <dbReference type="Proteomes" id="UP001501565"/>
    </source>
</evidence>
<dbReference type="PANTHER" id="PTHR36307:SF1">
    <property type="entry name" value="FLAGELLA BASAL BODY P-RING FORMATION PROTEIN FLGA"/>
    <property type="match status" value="1"/>
</dbReference>
<accession>A0ABP7M6T8</accession>
<keyword evidence="1" id="KW-0574">Periplasm</keyword>
<dbReference type="Gene3D" id="2.30.30.760">
    <property type="match status" value="1"/>
</dbReference>
<evidence type="ECO:0000259" key="2">
    <source>
        <dbReference type="Pfam" id="PF13144"/>
    </source>
</evidence>
<dbReference type="PANTHER" id="PTHR36307">
    <property type="entry name" value="FLAGELLA BASAL BODY P-RING FORMATION PROTEIN FLGA"/>
    <property type="match status" value="1"/>
</dbReference>
<comment type="caution">
    <text evidence="3">The sequence shown here is derived from an EMBL/GenBank/DDBJ whole genome shotgun (WGS) entry which is preliminary data.</text>
</comment>
<dbReference type="InterPro" id="IPR017585">
    <property type="entry name" value="SAF_FlgA"/>
</dbReference>
<dbReference type="EMBL" id="BAABBN010000004">
    <property type="protein sequence ID" value="GAA3913409.1"/>
    <property type="molecule type" value="Genomic_DNA"/>
</dbReference>
<dbReference type="Pfam" id="PF13144">
    <property type="entry name" value="ChapFlgA"/>
    <property type="match status" value="1"/>
</dbReference>
<proteinExistence type="inferred from homology"/>
<sequence>MTKDHIKYSKVNLAKMNGNVLTEADSILGLAAKRPIRQGYMLTHNQFEAPKLIKRGDGIMIQAVSKLLTVSTPGEALTHGRLGENIRVRNLKSDREVIARVKDRDTVIVMLY</sequence>
<reference evidence="4" key="1">
    <citation type="journal article" date="2019" name="Int. J. Syst. Evol. Microbiol.">
        <title>The Global Catalogue of Microorganisms (GCM) 10K type strain sequencing project: providing services to taxonomists for standard genome sequencing and annotation.</title>
        <authorList>
            <consortium name="The Broad Institute Genomics Platform"/>
            <consortium name="The Broad Institute Genome Sequencing Center for Infectious Disease"/>
            <person name="Wu L."/>
            <person name="Ma J."/>
        </authorList>
    </citation>
    <scope>NUCLEOTIDE SEQUENCE [LARGE SCALE GENOMIC DNA]</scope>
    <source>
        <strain evidence="4">JCM 17551</strain>
    </source>
</reference>
<organism evidence="3 4">
    <name type="scientific">Litoribacillus peritrichatus</name>
    <dbReference type="NCBI Taxonomy" id="718191"/>
    <lineage>
        <taxon>Bacteria</taxon>
        <taxon>Pseudomonadati</taxon>
        <taxon>Pseudomonadota</taxon>
        <taxon>Gammaproteobacteria</taxon>
        <taxon>Oceanospirillales</taxon>
        <taxon>Oceanospirillaceae</taxon>
        <taxon>Litoribacillus</taxon>
    </lineage>
</organism>
<evidence type="ECO:0000313" key="3">
    <source>
        <dbReference type="EMBL" id="GAA3913409.1"/>
    </source>
</evidence>
<dbReference type="Gene3D" id="3.90.1210.10">
    <property type="entry name" value="Antifreeze-like/N-acetylneuraminic acid synthase C-terminal domain"/>
    <property type="match status" value="1"/>
</dbReference>
<comment type="subcellular location">
    <subcellularLocation>
        <location evidence="1">Periplasm</location>
    </subcellularLocation>
</comment>
<feature type="domain" description="Flagella basal body P-ring formation protein FlgA SAF" evidence="2">
    <location>
        <begin position="2"/>
        <end position="109"/>
    </location>
</feature>
<dbReference type="Proteomes" id="UP001501565">
    <property type="component" value="Unassembled WGS sequence"/>
</dbReference>
<dbReference type="CDD" id="cd11614">
    <property type="entry name" value="SAF_CpaB_FlgA_like"/>
    <property type="match status" value="1"/>
</dbReference>